<gene>
    <name evidence="2" type="ORF">AVEN_210439_1</name>
</gene>
<accession>A0A4Y2HVA4</accession>
<feature type="compositionally biased region" description="Polar residues" evidence="1">
    <location>
        <begin position="1"/>
        <end position="21"/>
    </location>
</feature>
<feature type="region of interest" description="Disordered" evidence="1">
    <location>
        <begin position="320"/>
        <end position="359"/>
    </location>
</feature>
<dbReference type="OrthoDB" id="432528at2759"/>
<feature type="region of interest" description="Disordered" evidence="1">
    <location>
        <begin position="1"/>
        <end position="54"/>
    </location>
</feature>
<evidence type="ECO:0000256" key="1">
    <source>
        <dbReference type="SAM" id="MobiDB-lite"/>
    </source>
</evidence>
<dbReference type="EMBL" id="BGPR01002185">
    <property type="protein sequence ID" value="GBM69218.1"/>
    <property type="molecule type" value="Genomic_DNA"/>
</dbReference>
<evidence type="ECO:0000313" key="2">
    <source>
        <dbReference type="EMBL" id="GBM69218.1"/>
    </source>
</evidence>
<dbReference type="Proteomes" id="UP000499080">
    <property type="component" value="Unassembled WGS sequence"/>
</dbReference>
<comment type="caution">
    <text evidence="2">The sequence shown here is derived from an EMBL/GenBank/DDBJ whole genome shotgun (WGS) entry which is preliminary data.</text>
</comment>
<reference evidence="2 3" key="1">
    <citation type="journal article" date="2019" name="Sci. Rep.">
        <title>Orb-weaving spider Araneus ventricosus genome elucidates the spidroin gene catalogue.</title>
        <authorList>
            <person name="Kono N."/>
            <person name="Nakamura H."/>
            <person name="Ohtoshi R."/>
            <person name="Moran D.A.P."/>
            <person name="Shinohara A."/>
            <person name="Yoshida Y."/>
            <person name="Fujiwara M."/>
            <person name="Mori M."/>
            <person name="Tomita M."/>
            <person name="Arakawa K."/>
        </authorList>
    </citation>
    <scope>NUCLEOTIDE SEQUENCE [LARGE SCALE GENOMIC DNA]</scope>
</reference>
<name>A0A4Y2HVA4_ARAVE</name>
<feature type="compositionally biased region" description="Basic residues" evidence="1">
    <location>
        <begin position="94"/>
        <end position="103"/>
    </location>
</feature>
<dbReference type="AlphaFoldDB" id="A0A4Y2HVA4"/>
<protein>
    <submittedName>
        <fullName evidence="2">Uncharacterized protein</fullName>
    </submittedName>
</protein>
<keyword evidence="3" id="KW-1185">Reference proteome</keyword>
<evidence type="ECO:0000313" key="3">
    <source>
        <dbReference type="Proteomes" id="UP000499080"/>
    </source>
</evidence>
<feature type="compositionally biased region" description="Polar residues" evidence="1">
    <location>
        <begin position="140"/>
        <end position="167"/>
    </location>
</feature>
<proteinExistence type="predicted"/>
<feature type="region of interest" description="Disordered" evidence="1">
    <location>
        <begin position="90"/>
        <end position="177"/>
    </location>
</feature>
<organism evidence="2 3">
    <name type="scientific">Araneus ventricosus</name>
    <name type="common">Orbweaver spider</name>
    <name type="synonym">Epeira ventricosa</name>
    <dbReference type="NCBI Taxonomy" id="182803"/>
    <lineage>
        <taxon>Eukaryota</taxon>
        <taxon>Metazoa</taxon>
        <taxon>Ecdysozoa</taxon>
        <taxon>Arthropoda</taxon>
        <taxon>Chelicerata</taxon>
        <taxon>Arachnida</taxon>
        <taxon>Araneae</taxon>
        <taxon>Araneomorphae</taxon>
        <taxon>Entelegynae</taxon>
        <taxon>Araneoidea</taxon>
        <taxon>Araneidae</taxon>
        <taxon>Araneus</taxon>
    </lineage>
</organism>
<sequence length="452" mass="50460">MSQETSKVLQGSESKSVSRFCSRTPAPDEDERELGRIGQPEHAQSTRTLRDKFHSSRLVRSISSGSYSILHNHQSSGEARRDELEKLVEEKTPHLQHRPRLKIQKSQSSDAVLESDNESTPQHKSKNADVTDSPPLWVENPNTLLRSSWSESTFQNRHPATNDSARSNGADPVTTPTARLGRLTYDGLLSTVRDVIEENSENADEPNMIASMQNNENRNPNCADQKEGLLIDLGDGKEAVQYCNSHFKSSHTISDFASQTFTPSIENRGLPHSVSHSSGYHSFTEEDNSFECHREFAGCLNTVASRKLLLKGRDLELKTLSPNESQNGDGEIILPPPPCKQRARSLDRTSQRKMVRSYPSGGSITPTVLMSTSIVEDSFVSRIEKKPPKLDKAVVASRRGTPVSPVSQWSPSPARTKIEQHEWQLCLYMFGGREQGAPGIYRQPISIWKLYV</sequence>